<keyword evidence="1" id="KW-0479">Metal-binding</keyword>
<evidence type="ECO:0000256" key="2">
    <source>
        <dbReference type="ARBA" id="ARBA00023242"/>
    </source>
</evidence>
<dbReference type="EMBL" id="CAJVPS010000028">
    <property type="protein sequence ID" value="CAG8443069.1"/>
    <property type="molecule type" value="Genomic_DNA"/>
</dbReference>
<evidence type="ECO:0000256" key="3">
    <source>
        <dbReference type="SAM" id="MobiDB-lite"/>
    </source>
</evidence>
<dbReference type="PROSITE" id="PS50048">
    <property type="entry name" value="ZN2_CY6_FUNGAL_2"/>
    <property type="match status" value="1"/>
</dbReference>
<feature type="compositionally biased region" description="Basic and acidic residues" evidence="3">
    <location>
        <begin position="263"/>
        <end position="278"/>
    </location>
</feature>
<gene>
    <name evidence="5" type="ORF">ALEPTO_LOCUS471</name>
</gene>
<dbReference type="Proteomes" id="UP000789508">
    <property type="component" value="Unassembled WGS sequence"/>
</dbReference>
<sequence>MTGSPTMEQKKLPVSASREKLAANNRNYTMTHGDSAHEQETRSEERTYMLVTVLTEQSGGATAPKEPRLESNNGNITPQTQQYPIIFPNATLNQGFYQPSVLTNEMTTYALFSAPLSPVATPPDTSKPKRHQVKNACVNCQKACKKCDDSRPCNRCIKGKMTDTCKSSIRKERKKGIKRGPYKKRGRIVADPKDIIASSTNITSTGAITLLSMARHLVIPAIPSITVPNPTGGVTPYVLCFPQTMTIKQKQDHQKPTTANNMEKQEKTLSSSKEKSPDRSSLLSSPQQNQQLNSEMIDENKNNGSRLTLLSQVCSDMLDKTDKKESLSPLSHSSQTTRISMLSFTSTTQTDDHEKATDRLQVASTSHHVDLPVRQECEIMKGSSEENLIRFSNENIRQETGTRTQYMPTNQTQSTQVQSINNSNNFSQTPSQLYSNHQDHQQQRYQQRIQQETQAYTFRPTLTILQPSNHQQQAPAQHNFSVNDSTSK</sequence>
<feature type="region of interest" description="Disordered" evidence="3">
    <location>
        <begin position="1"/>
        <end position="43"/>
    </location>
</feature>
<reference evidence="5" key="1">
    <citation type="submission" date="2021-06" db="EMBL/GenBank/DDBJ databases">
        <authorList>
            <person name="Kallberg Y."/>
            <person name="Tangrot J."/>
            <person name="Rosling A."/>
        </authorList>
    </citation>
    <scope>NUCLEOTIDE SEQUENCE</scope>
    <source>
        <strain evidence="5">FL130A</strain>
    </source>
</reference>
<dbReference type="GO" id="GO:0000981">
    <property type="term" value="F:DNA-binding transcription factor activity, RNA polymerase II-specific"/>
    <property type="evidence" value="ECO:0007669"/>
    <property type="project" value="InterPro"/>
</dbReference>
<organism evidence="5 6">
    <name type="scientific">Ambispora leptoticha</name>
    <dbReference type="NCBI Taxonomy" id="144679"/>
    <lineage>
        <taxon>Eukaryota</taxon>
        <taxon>Fungi</taxon>
        <taxon>Fungi incertae sedis</taxon>
        <taxon>Mucoromycota</taxon>
        <taxon>Glomeromycotina</taxon>
        <taxon>Glomeromycetes</taxon>
        <taxon>Archaeosporales</taxon>
        <taxon>Ambisporaceae</taxon>
        <taxon>Ambispora</taxon>
    </lineage>
</organism>
<dbReference type="InterPro" id="IPR050335">
    <property type="entry name" value="ERT1_acuK_gluconeogen_tf"/>
</dbReference>
<feature type="compositionally biased region" description="Low complexity" evidence="3">
    <location>
        <begin position="279"/>
        <end position="290"/>
    </location>
</feature>
<protein>
    <submittedName>
        <fullName evidence="5">819_t:CDS:1</fullName>
    </submittedName>
</protein>
<keyword evidence="6" id="KW-1185">Reference proteome</keyword>
<accession>A0A9N8V9X2</accession>
<dbReference type="CDD" id="cd00067">
    <property type="entry name" value="GAL4"/>
    <property type="match status" value="1"/>
</dbReference>
<feature type="region of interest" description="Disordered" evidence="3">
    <location>
        <begin position="468"/>
        <end position="488"/>
    </location>
</feature>
<dbReference type="PANTHER" id="PTHR47659:SF7">
    <property type="entry name" value="FUNGAL TRANSCRIPTIONAL REGULATORY PROTEIN, N-TERMINAL DOMAIN-CONTAINING PROTEIN"/>
    <property type="match status" value="1"/>
</dbReference>
<feature type="region of interest" description="Disordered" evidence="3">
    <location>
        <begin position="248"/>
        <end position="290"/>
    </location>
</feature>
<keyword evidence="2" id="KW-0539">Nucleus</keyword>
<comment type="caution">
    <text evidence="5">The sequence shown here is derived from an EMBL/GenBank/DDBJ whole genome shotgun (WGS) entry which is preliminary data.</text>
</comment>
<evidence type="ECO:0000259" key="4">
    <source>
        <dbReference type="PROSITE" id="PS50048"/>
    </source>
</evidence>
<dbReference type="AlphaFoldDB" id="A0A9N8V9X2"/>
<feature type="domain" description="Zn(2)-C6 fungal-type" evidence="4">
    <location>
        <begin position="136"/>
        <end position="165"/>
    </location>
</feature>
<name>A0A9N8V9X2_9GLOM</name>
<evidence type="ECO:0000313" key="6">
    <source>
        <dbReference type="Proteomes" id="UP000789508"/>
    </source>
</evidence>
<dbReference type="InterPro" id="IPR001138">
    <property type="entry name" value="Zn2Cys6_DnaBD"/>
</dbReference>
<dbReference type="GO" id="GO:0008270">
    <property type="term" value="F:zinc ion binding"/>
    <property type="evidence" value="ECO:0007669"/>
    <property type="project" value="InterPro"/>
</dbReference>
<dbReference type="PANTHER" id="PTHR47659">
    <property type="entry name" value="ZN(II)2CYS6 TRANSCRIPTION FACTOR (EUROFUNG)-RELATED"/>
    <property type="match status" value="1"/>
</dbReference>
<dbReference type="OrthoDB" id="5575144at2759"/>
<feature type="compositionally biased region" description="Basic and acidic residues" evidence="3">
    <location>
        <begin position="34"/>
        <end position="43"/>
    </location>
</feature>
<proteinExistence type="predicted"/>
<evidence type="ECO:0000313" key="5">
    <source>
        <dbReference type="EMBL" id="CAG8443069.1"/>
    </source>
</evidence>
<evidence type="ECO:0000256" key="1">
    <source>
        <dbReference type="ARBA" id="ARBA00022723"/>
    </source>
</evidence>
<feature type="region of interest" description="Disordered" evidence="3">
    <location>
        <begin position="56"/>
        <end position="76"/>
    </location>
</feature>